<feature type="compositionally biased region" description="Polar residues" evidence="6">
    <location>
        <begin position="468"/>
        <end position="487"/>
    </location>
</feature>
<evidence type="ECO:0000259" key="7">
    <source>
        <dbReference type="PROSITE" id="PS51206"/>
    </source>
</evidence>
<feature type="compositionally biased region" description="Basic and acidic residues" evidence="6">
    <location>
        <begin position="554"/>
        <end position="563"/>
    </location>
</feature>
<keyword evidence="5" id="KW-0067">ATP-binding</keyword>
<organism evidence="8 9">
    <name type="scientific">Desmodus rotundus parvovirus</name>
    <dbReference type="NCBI Taxonomy" id="1926498"/>
    <lineage>
        <taxon>Viruses</taxon>
        <taxon>Monodnaviria</taxon>
        <taxon>Shotokuvirae</taxon>
        <taxon>Cossaviricota</taxon>
        <taxon>Quintoviricetes</taxon>
        <taxon>Piccovirales</taxon>
        <taxon>Parvoviridae</taxon>
    </lineage>
</organism>
<accession>A0A1L4AJD9</accession>
<dbReference type="SUPFAM" id="SSF52540">
    <property type="entry name" value="P-loop containing nucleoside triphosphate hydrolases"/>
    <property type="match status" value="1"/>
</dbReference>
<comment type="subcellular location">
    <subcellularLocation>
        <location evidence="1">Host nucleus</location>
    </subcellularLocation>
</comment>
<dbReference type="Gene3D" id="3.40.50.300">
    <property type="entry name" value="P-loop containing nucleotide triphosphate hydrolases"/>
    <property type="match status" value="1"/>
</dbReference>
<dbReference type="EMBL" id="KX907333">
    <property type="protein sequence ID" value="API68923.1"/>
    <property type="molecule type" value="Genomic_DNA"/>
</dbReference>
<keyword evidence="2" id="KW-1048">Host nucleus</keyword>
<dbReference type="InterPro" id="IPR001257">
    <property type="entry name" value="Parvovirus_NS1_helicase"/>
</dbReference>
<evidence type="ECO:0000256" key="4">
    <source>
        <dbReference type="ARBA" id="ARBA00022741"/>
    </source>
</evidence>
<dbReference type="KEGG" id="vg:30524046"/>
<name>A0A1L4AJD9_9VIRU</name>
<reference evidence="8 9" key="1">
    <citation type="journal article" date="2017" name="J. Gen. Virol.">
        <title>Chapparvoviruses occur in at least three vertebrate classes and have a broad biogeographic distribution.</title>
        <authorList>
            <person name="Souza W.M."/>
            <person name="Romeiro M.F."/>
            <person name="Fumagalli M.J."/>
            <person name="Modha S."/>
            <person name="de Araujo J."/>
            <person name="Queiroz L.H."/>
            <person name="Durigon E.L."/>
            <person name="Figueiredo L.T."/>
            <person name="Murcia P.R."/>
            <person name="Gifford R.J."/>
        </authorList>
    </citation>
    <scope>NUCLEOTIDE SEQUENCE [LARGE SCALE GENOMIC DNA]</scope>
    <source>
        <strain evidence="8 9">DRA25</strain>
    </source>
</reference>
<evidence type="ECO:0000256" key="2">
    <source>
        <dbReference type="ARBA" id="ARBA00022562"/>
    </source>
</evidence>
<protein>
    <submittedName>
        <fullName evidence="8">Nonstructural protein 1</fullName>
    </submittedName>
</protein>
<evidence type="ECO:0000313" key="8">
    <source>
        <dbReference type="EMBL" id="API68923.1"/>
    </source>
</evidence>
<dbReference type="PROSITE" id="PS51206">
    <property type="entry name" value="SF3_HELICASE_1"/>
    <property type="match status" value="1"/>
</dbReference>
<feature type="region of interest" description="Disordered" evidence="6">
    <location>
        <begin position="448"/>
        <end position="596"/>
    </location>
</feature>
<dbReference type="Proteomes" id="UP000214341">
    <property type="component" value="Segment"/>
</dbReference>
<dbReference type="InterPro" id="IPR014015">
    <property type="entry name" value="Helicase_SF3_DNA-vir"/>
</dbReference>
<evidence type="ECO:0000256" key="5">
    <source>
        <dbReference type="ARBA" id="ARBA00022840"/>
    </source>
</evidence>
<feature type="domain" description="SF3 helicase" evidence="7">
    <location>
        <begin position="286"/>
        <end position="434"/>
    </location>
</feature>
<keyword evidence="3" id="KW-0235">DNA replication</keyword>
<dbReference type="Pfam" id="PF01057">
    <property type="entry name" value="Parvo_NS1"/>
    <property type="match status" value="1"/>
</dbReference>
<feature type="compositionally biased region" description="Low complexity" evidence="6">
    <location>
        <begin position="530"/>
        <end position="549"/>
    </location>
</feature>
<dbReference type="GO" id="GO:0019079">
    <property type="term" value="P:viral genome replication"/>
    <property type="evidence" value="ECO:0007669"/>
    <property type="project" value="InterPro"/>
</dbReference>
<dbReference type="GO" id="GO:0006260">
    <property type="term" value="P:DNA replication"/>
    <property type="evidence" value="ECO:0007669"/>
    <property type="project" value="UniProtKB-KW"/>
</dbReference>
<evidence type="ECO:0000256" key="1">
    <source>
        <dbReference type="ARBA" id="ARBA00004147"/>
    </source>
</evidence>
<feature type="compositionally biased region" description="Basic and acidic residues" evidence="6">
    <location>
        <begin position="490"/>
        <end position="505"/>
    </location>
</feature>
<dbReference type="InterPro" id="IPR027417">
    <property type="entry name" value="P-loop_NTPase"/>
</dbReference>
<keyword evidence="9" id="KW-1185">Reference proteome</keyword>
<evidence type="ECO:0000256" key="3">
    <source>
        <dbReference type="ARBA" id="ARBA00022705"/>
    </source>
</evidence>
<dbReference type="GO" id="GO:0042025">
    <property type="term" value="C:host cell nucleus"/>
    <property type="evidence" value="ECO:0007669"/>
    <property type="project" value="UniProtKB-SubCell"/>
</dbReference>
<dbReference type="GeneID" id="30524046"/>
<keyword evidence="4" id="KW-0547">Nucleotide-binding</keyword>
<proteinExistence type="predicted"/>
<dbReference type="OrthoDB" id="4795at10239"/>
<dbReference type="RefSeq" id="YP_009328889.1">
    <property type="nucleotide sequence ID" value="NC_032097.1"/>
</dbReference>
<evidence type="ECO:0000313" key="9">
    <source>
        <dbReference type="Proteomes" id="UP000214341"/>
    </source>
</evidence>
<sequence>MQAQVERPRASLSELRRYWWNGHTCLVHEEEKTLDLQSLQTILNTWDSRVWQACVLAIWDDALPVQDPRPYAFLMSSIPSVKMWFLCAENDSNGNMHIHLLALTPQRSDSFKRTLERIWKDVAIVAMSDIEMPDPTLEVVKCQKCHKPSSLISYMVKDPIWIAASDLPGIKTFQSIYQHDLGERFRARQEIERIKKGDPNTAQMHTITAEITDVIMNHNCRSVEDCMRAAPDIIAKHLHRAGLATIIQNCIAWVTSTGGGWSMQNINAKYPAHPDYIHLCLIHQGITPQLFDPIFYQWVTKANLKKNTLVLWGPTNTGKSAFISGFKQCINWGEVVNSNTFAFEGLINNQFGIWEEPLISPELAEKAKQVFEGMETSIPVKYRKPVKLPRTPIIITTNHAPWRFCTKEEEMFKNRMFIFNWNHNMHNTTFTYRVSEYSCECRICKTSRSSETTTSGGTTSSLPGGEQPIQQLVPTTLTTSNVPTRSMSPPREREMGTRTEAEREGTTTTLSRSNSGTTTQYTDTEQEQCSDSSRSSSSSSTTTPHSIRSGGEYRSSHTTERDGGTSSGSSKRLGTRRPRRDYGRYLRNDGHPSILTHTPTADHCYIRRPIRKRKTSQEVVVLGKTKTQKTWPEIPTTEPRLDREMGSLTIPTRLQWYMYLSYLQTKYG</sequence>
<evidence type="ECO:0000256" key="6">
    <source>
        <dbReference type="SAM" id="MobiDB-lite"/>
    </source>
</evidence>
<feature type="compositionally biased region" description="Low complexity" evidence="6">
    <location>
        <begin position="448"/>
        <end position="461"/>
    </location>
</feature>
<dbReference type="GO" id="GO:0005524">
    <property type="term" value="F:ATP binding"/>
    <property type="evidence" value="ECO:0007669"/>
    <property type="project" value="UniProtKB-KW"/>
</dbReference>
<feature type="compositionally biased region" description="Basic and acidic residues" evidence="6">
    <location>
        <begin position="580"/>
        <end position="590"/>
    </location>
</feature>